<organism evidence="2 3">
    <name type="scientific">Granulibacter bethesdensis</name>
    <dbReference type="NCBI Taxonomy" id="364410"/>
    <lineage>
        <taxon>Bacteria</taxon>
        <taxon>Pseudomonadati</taxon>
        <taxon>Pseudomonadota</taxon>
        <taxon>Alphaproteobacteria</taxon>
        <taxon>Acetobacterales</taxon>
        <taxon>Acetobacteraceae</taxon>
        <taxon>Granulibacter</taxon>
    </lineage>
</organism>
<protein>
    <submittedName>
        <fullName evidence="2">Uncharacterized protein</fullName>
    </submittedName>
</protein>
<reference evidence="3" key="1">
    <citation type="submission" date="2016-11" db="EMBL/GenBank/DDBJ databases">
        <title>Comparative genomic and phenotypic analysis of Granulibacter bethesdensis clinical isolates from patients with chronic granulomatous disease.</title>
        <authorList>
            <person name="Zarember K.A."/>
            <person name="Porcella S.F."/>
            <person name="Chu J."/>
            <person name="Ding L."/>
            <person name="Dahlstrom E."/>
            <person name="Barbian K."/>
            <person name="Martens C."/>
            <person name="Sykora L."/>
            <person name="Kramer S."/>
            <person name="Pettinato A.M."/>
            <person name="Hong H."/>
            <person name="Wald G."/>
            <person name="Berg L.J."/>
            <person name="Rogge L.S."/>
            <person name="Greenberg D.E."/>
            <person name="Falcone E.L."/>
            <person name="Neves J.F."/>
            <person name="Simoes M.J."/>
            <person name="Casal M."/>
            <person name="Rodriguez-Lopez F.C."/>
            <person name="Zelazny A."/>
            <person name="Gallin J.I."/>
            <person name="Holland S.M."/>
        </authorList>
    </citation>
    <scope>NUCLEOTIDE SEQUENCE [LARGE SCALE GENOMIC DNA]</scope>
    <source>
        <strain evidence="3">NIH9.1</strain>
    </source>
</reference>
<dbReference type="InterPro" id="IPR010642">
    <property type="entry name" value="Invasion_prot_B"/>
</dbReference>
<dbReference type="Pfam" id="PF06776">
    <property type="entry name" value="IalB"/>
    <property type="match status" value="1"/>
</dbReference>
<accession>A0AAC9KAR4</accession>
<gene>
    <name evidence="2" type="ORF">GbCGDNIH9_0445</name>
</gene>
<dbReference type="RefSeq" id="WP_253736083.1">
    <property type="nucleotide sequence ID" value="NZ_CP018191.1"/>
</dbReference>
<dbReference type="EMBL" id="CP018191">
    <property type="protein sequence ID" value="APH53683.1"/>
    <property type="molecule type" value="Genomic_DNA"/>
</dbReference>
<dbReference type="Gene3D" id="2.60.40.1880">
    <property type="entry name" value="Invasion associated locus B (IalB) protein"/>
    <property type="match status" value="1"/>
</dbReference>
<dbReference type="AlphaFoldDB" id="A0AAC9KAR4"/>
<sequence>MASGPASLRGCIEHATLAPPGRVPYLPAMSRVLPCLIVLVLAFAGWMPAVSAAPHRHGAKPRADGAHVLGHFDDWTAATHIEAGETVCYAFTYAHASDPKLSGRSRVVLTVTERAKDRDAVAISAGYAYLPNATVHVTVDGTAFDFYTAQRSAFARQGNEAVAAFRNGRQAVARGPGPRQQTEVADTFSLRGFSAAYATILKACPSS</sequence>
<keyword evidence="1" id="KW-0812">Transmembrane</keyword>
<evidence type="ECO:0000256" key="1">
    <source>
        <dbReference type="SAM" id="Phobius"/>
    </source>
</evidence>
<name>A0AAC9KAR4_9PROT</name>
<evidence type="ECO:0000313" key="3">
    <source>
        <dbReference type="Proteomes" id="UP000182373"/>
    </source>
</evidence>
<feature type="transmembrane region" description="Helical" evidence="1">
    <location>
        <begin position="31"/>
        <end position="53"/>
    </location>
</feature>
<keyword evidence="1" id="KW-1133">Transmembrane helix</keyword>
<proteinExistence type="predicted"/>
<dbReference type="Proteomes" id="UP000182373">
    <property type="component" value="Chromosome"/>
</dbReference>
<evidence type="ECO:0000313" key="2">
    <source>
        <dbReference type="EMBL" id="APH53683.1"/>
    </source>
</evidence>
<dbReference type="InterPro" id="IPR038696">
    <property type="entry name" value="IalB_sf"/>
</dbReference>
<keyword evidence="1" id="KW-0472">Membrane</keyword>